<gene>
    <name evidence="2" type="ORF">KRR39_07945</name>
</gene>
<accession>A0A975T141</accession>
<dbReference type="PANTHER" id="PTHR43329">
    <property type="entry name" value="EPOXIDE HYDROLASE"/>
    <property type="match status" value="1"/>
</dbReference>
<feature type="domain" description="AB hydrolase-1" evidence="1">
    <location>
        <begin position="26"/>
        <end position="280"/>
    </location>
</feature>
<evidence type="ECO:0000259" key="1">
    <source>
        <dbReference type="Pfam" id="PF00561"/>
    </source>
</evidence>
<dbReference type="KEGG" id="nps:KRR39_07945"/>
<dbReference type="RefSeq" id="WP_216941505.1">
    <property type="nucleotide sequence ID" value="NZ_CP077062.1"/>
</dbReference>
<dbReference type="AlphaFoldDB" id="A0A975T141"/>
<protein>
    <submittedName>
        <fullName evidence="2">Alpha/beta hydrolase</fullName>
    </submittedName>
</protein>
<keyword evidence="3" id="KW-1185">Reference proteome</keyword>
<reference evidence="2" key="1">
    <citation type="submission" date="2021-06" db="EMBL/GenBank/DDBJ databases">
        <title>Complete genome sequence of Nocardioides sp. G188.</title>
        <authorList>
            <person name="Im W.-T."/>
        </authorList>
    </citation>
    <scope>NUCLEOTIDE SEQUENCE</scope>
    <source>
        <strain evidence="2">G188</strain>
    </source>
</reference>
<keyword evidence="2" id="KW-0378">Hydrolase</keyword>
<organism evidence="2 3">
    <name type="scientific">Nocardioides panacis</name>
    <dbReference type="NCBI Taxonomy" id="2849501"/>
    <lineage>
        <taxon>Bacteria</taxon>
        <taxon>Bacillati</taxon>
        <taxon>Actinomycetota</taxon>
        <taxon>Actinomycetes</taxon>
        <taxon>Propionibacteriales</taxon>
        <taxon>Nocardioidaceae</taxon>
        <taxon>Nocardioides</taxon>
    </lineage>
</organism>
<dbReference type="GO" id="GO:0016787">
    <property type="term" value="F:hydrolase activity"/>
    <property type="evidence" value="ECO:0007669"/>
    <property type="project" value="UniProtKB-KW"/>
</dbReference>
<dbReference type="InterPro" id="IPR000073">
    <property type="entry name" value="AB_hydrolase_1"/>
</dbReference>
<evidence type="ECO:0000313" key="3">
    <source>
        <dbReference type="Proteomes" id="UP000683575"/>
    </source>
</evidence>
<dbReference type="Proteomes" id="UP000683575">
    <property type="component" value="Chromosome"/>
</dbReference>
<evidence type="ECO:0000313" key="2">
    <source>
        <dbReference type="EMBL" id="QWZ09659.1"/>
    </source>
</evidence>
<name>A0A975T141_9ACTN</name>
<proteinExistence type="predicted"/>
<dbReference type="Pfam" id="PF00561">
    <property type="entry name" value="Abhydrolase_1"/>
    <property type="match status" value="1"/>
</dbReference>
<dbReference type="EMBL" id="CP077062">
    <property type="protein sequence ID" value="QWZ09659.1"/>
    <property type="molecule type" value="Genomic_DNA"/>
</dbReference>
<sequence length="295" mass="32245">MLETFEDQDVDVAGTRIHAAVAGDGPPVLLLHGYPQTHLMWHRVAPGLTDRHTVVLSDLRGYGDSSRPASSADHASYSKRVMAEDQVGLMRALGFDSFAVVGHDRGARVAHRLCLDRPEAVTRVALLDIVPTRHVFGHVDRALAQAYYHWFFLAQEPDLPERLIGGDPGYFLRRKLAQWSAGSGTEAFDPAAVEEYVRCFADPEVVRASCEDYRAGASIDLEHDEADAAAGLRVECPALVLWGGEGFVGRAYDVLEVWRGYAADVRGQALPGGHFLAEEAPEDTLAALREFLGRG</sequence>